<dbReference type="InterPro" id="IPR011989">
    <property type="entry name" value="ARM-like"/>
</dbReference>
<accession>A0AA48GM80</accession>
<dbReference type="Proteomes" id="UP001228113">
    <property type="component" value="Chromosome"/>
</dbReference>
<dbReference type="KEGG" id="msea:METESE_06290"/>
<keyword evidence="3" id="KW-1185">Reference proteome</keyword>
<protein>
    <recommendedName>
        <fullName evidence="4">HEAT repeat domain-containing protein</fullName>
    </recommendedName>
</protein>
<dbReference type="InterPro" id="IPR004155">
    <property type="entry name" value="PBS_lyase_HEAT"/>
</dbReference>
<dbReference type="RefSeq" id="WP_279342682.1">
    <property type="nucleotide sequence ID" value="NZ_AP027081.1"/>
</dbReference>
<evidence type="ECO:0000256" key="1">
    <source>
        <dbReference type="SAM" id="MobiDB-lite"/>
    </source>
</evidence>
<dbReference type="Gene3D" id="1.25.10.10">
    <property type="entry name" value="Leucine-rich Repeat Variant"/>
    <property type="match status" value="2"/>
</dbReference>
<dbReference type="SUPFAM" id="SSF48371">
    <property type="entry name" value="ARM repeat"/>
    <property type="match status" value="1"/>
</dbReference>
<name>A0AA48GM80_9BACT</name>
<evidence type="ECO:0008006" key="4">
    <source>
        <dbReference type="Google" id="ProtNLM"/>
    </source>
</evidence>
<gene>
    <name evidence="2" type="ORF">METESE_06290</name>
</gene>
<dbReference type="EMBL" id="AP027081">
    <property type="protein sequence ID" value="BDU75671.1"/>
    <property type="molecule type" value="Genomic_DNA"/>
</dbReference>
<dbReference type="Pfam" id="PF13646">
    <property type="entry name" value="HEAT_2"/>
    <property type="match status" value="1"/>
</dbReference>
<feature type="region of interest" description="Disordered" evidence="1">
    <location>
        <begin position="162"/>
        <end position="193"/>
    </location>
</feature>
<proteinExistence type="predicted"/>
<reference evidence="2" key="1">
    <citation type="journal article" date="2023" name="Int. J. Syst. Evol. Microbiol.">
        <title>Mesoterricola silvestris gen. nov., sp. nov., Mesoterricola sediminis sp. nov., Geothrix oryzae sp. nov., Geothrix edaphica sp. nov., Geothrix rubra sp. nov., and Geothrix limicola sp. nov., six novel members of Acidobacteriota isolated from soils.</title>
        <authorList>
            <person name="Itoh H."/>
            <person name="Sugisawa Y."/>
            <person name="Mise K."/>
            <person name="Xu Z."/>
            <person name="Kuniyasu M."/>
            <person name="Ushijima N."/>
            <person name="Kawano K."/>
            <person name="Kobayashi E."/>
            <person name="Shiratori Y."/>
            <person name="Masuda Y."/>
            <person name="Senoo K."/>
        </authorList>
    </citation>
    <scope>NUCLEOTIDE SEQUENCE</scope>
    <source>
        <strain evidence="2">W786</strain>
    </source>
</reference>
<dbReference type="SMART" id="SM00567">
    <property type="entry name" value="EZ_HEAT"/>
    <property type="match status" value="5"/>
</dbReference>
<sequence length="827" mass="88007">MPAPQPLTRLIELLHQAYRAQLVHAPDHPDALAALAALEAYVPGLLETLGAIELRSTGVGFATPGGPVTGAPNAAMALAREMEARGMGGVAFLPGLDPEELRTLIFILQLRPQRLEEMGGASLLLPDDGLLRPLPPAPPPQPRPASPLREADVELDWNKVFTDAPRPADPDPVPWAGPGPTVGGGFRDAEAPALPEPLTPEELRRAAPPQPAVDEASLPPIEPIEVAALSPAALREEFSALFRAALATRSSPDKAGPRSPWGVDQREALVRFGFRVPDFGALEGAGARLSLDTVDAGAVRDALRRALSDFPAGEQGDLVLGFPGLPEGEFVLRRALDFLGPEMLAQAVAHVHTAHAPSMFDLALLAVALLQCVPDRELCLEAVRGRLQFEGWGMQEVEEFKEAIQWECQGTDTKLHMSLERRAIHKLDPHLVKTLGRQLIRGRRVDDIRSMLAQLEKELASPQAGVRRHGMEILAHLAEGLADAGLPQDLENRILAAARDRLTAENDPPVAQWCAQTLETILDRWIVYGLFSAVHLELSGLGDLAYPLVGAASWKPQLIRDLLARLASPRNIGRLVDLLHHPSPVNPADRVQAVLALMGLPAAAHLARALEEEGIGANRTALAAALAAFGRRALPVLLDLLSSPRVEVVLEAVDLLARAGDPSATPELTAAVAHPDGRIRRAAVAALAHLGGAEAAAQALAAALAQGDAELRLEGLDLLGGLGDAAALPAVLAILAEAGPGEEAQRLRLRAIETLGRIPAPGAARPLLDLFQKKGLFRGREPLDLRLAAARALAAQNTTEARECMALALEQENAEPVKALLRQSLVR</sequence>
<dbReference type="AlphaFoldDB" id="A0AA48GM80"/>
<evidence type="ECO:0000313" key="3">
    <source>
        <dbReference type="Proteomes" id="UP001228113"/>
    </source>
</evidence>
<organism evidence="2 3">
    <name type="scientific">Mesoterricola sediminis</name>
    <dbReference type="NCBI Taxonomy" id="2927980"/>
    <lineage>
        <taxon>Bacteria</taxon>
        <taxon>Pseudomonadati</taxon>
        <taxon>Acidobacteriota</taxon>
        <taxon>Holophagae</taxon>
        <taxon>Holophagales</taxon>
        <taxon>Holophagaceae</taxon>
        <taxon>Mesoterricola</taxon>
    </lineage>
</organism>
<evidence type="ECO:0000313" key="2">
    <source>
        <dbReference type="EMBL" id="BDU75671.1"/>
    </source>
</evidence>
<dbReference type="InterPro" id="IPR016024">
    <property type="entry name" value="ARM-type_fold"/>
</dbReference>